<protein>
    <submittedName>
        <fullName evidence="2">Uncharacterized protein</fullName>
    </submittedName>
</protein>
<dbReference type="Proteomes" id="UP000664940">
    <property type="component" value="Unassembled WGS sequence"/>
</dbReference>
<evidence type="ECO:0000313" key="3">
    <source>
        <dbReference type="Proteomes" id="UP000664940"/>
    </source>
</evidence>
<dbReference type="EMBL" id="JABVXQ010000003">
    <property type="protein sequence ID" value="KAF6120051.1"/>
    <property type="molecule type" value="Genomic_DNA"/>
</dbReference>
<reference evidence="2 3" key="1">
    <citation type="journal article" date="2020" name="Nature">
        <title>Six reference-quality genomes reveal evolution of bat adaptations.</title>
        <authorList>
            <person name="Jebb D."/>
            <person name="Huang Z."/>
            <person name="Pippel M."/>
            <person name="Hughes G.M."/>
            <person name="Lavrichenko K."/>
            <person name="Devanna P."/>
            <person name="Winkler S."/>
            <person name="Jermiin L.S."/>
            <person name="Skirmuntt E.C."/>
            <person name="Katzourakis A."/>
            <person name="Burkitt-Gray L."/>
            <person name="Ray D.A."/>
            <person name="Sullivan K.A.M."/>
            <person name="Roscito J.G."/>
            <person name="Kirilenko B.M."/>
            <person name="Davalos L.M."/>
            <person name="Corthals A.P."/>
            <person name="Power M.L."/>
            <person name="Jones G."/>
            <person name="Ransome R.D."/>
            <person name="Dechmann D.K.N."/>
            <person name="Locatelli A.G."/>
            <person name="Puechmaille S.J."/>
            <person name="Fedrigo O."/>
            <person name="Jarvis E.D."/>
            <person name="Hiller M."/>
            <person name="Vernes S.C."/>
            <person name="Myers E.W."/>
            <person name="Teeling E.C."/>
        </authorList>
    </citation>
    <scope>NUCLEOTIDE SEQUENCE [LARGE SCALE GENOMIC DNA]</scope>
    <source>
        <strain evidence="2">Bat1K_MPI-CBG_1</strain>
    </source>
</reference>
<feature type="signal peptide" evidence="1">
    <location>
        <begin position="1"/>
        <end position="20"/>
    </location>
</feature>
<comment type="caution">
    <text evidence="2">The sequence shown here is derived from an EMBL/GenBank/DDBJ whole genome shotgun (WGS) entry which is preliminary data.</text>
</comment>
<evidence type="ECO:0000313" key="2">
    <source>
        <dbReference type="EMBL" id="KAF6120051.1"/>
    </source>
</evidence>
<sequence>MHAAQPLHLAVCLHPGVVLSSPCVRLSCRARECRVYYLGGKSGQAQGGMAQGPCFFSCPVCPPGASETIDGKTSGLSSWIHFTCLFTYLGFHGGWCLGWFTLSGGSRCVATDTASFSCATPVPSLCVLGPCMFFLCIDKGCFLDA</sequence>
<accession>A0A834EKC4</accession>
<gene>
    <name evidence="2" type="ORF">HJG60_010377</name>
</gene>
<feature type="chain" id="PRO_5032871486" evidence="1">
    <location>
        <begin position="21"/>
        <end position="145"/>
    </location>
</feature>
<evidence type="ECO:0000256" key="1">
    <source>
        <dbReference type="SAM" id="SignalP"/>
    </source>
</evidence>
<name>A0A834EKC4_9CHIR</name>
<proteinExistence type="predicted"/>
<organism evidence="2 3">
    <name type="scientific">Phyllostomus discolor</name>
    <name type="common">pale spear-nosed bat</name>
    <dbReference type="NCBI Taxonomy" id="89673"/>
    <lineage>
        <taxon>Eukaryota</taxon>
        <taxon>Metazoa</taxon>
        <taxon>Chordata</taxon>
        <taxon>Craniata</taxon>
        <taxon>Vertebrata</taxon>
        <taxon>Euteleostomi</taxon>
        <taxon>Mammalia</taxon>
        <taxon>Eutheria</taxon>
        <taxon>Laurasiatheria</taxon>
        <taxon>Chiroptera</taxon>
        <taxon>Yangochiroptera</taxon>
        <taxon>Phyllostomidae</taxon>
        <taxon>Phyllostominae</taxon>
        <taxon>Phyllostomus</taxon>
    </lineage>
</organism>
<dbReference type="AlphaFoldDB" id="A0A834EKC4"/>
<keyword evidence="1" id="KW-0732">Signal</keyword>